<evidence type="ECO:0000256" key="5">
    <source>
        <dbReference type="SAM" id="Phobius"/>
    </source>
</evidence>
<feature type="transmembrane region" description="Helical" evidence="5">
    <location>
        <begin position="126"/>
        <end position="147"/>
    </location>
</feature>
<evidence type="ECO:0000313" key="9">
    <source>
        <dbReference type="RefSeq" id="XP_024936112.1"/>
    </source>
</evidence>
<comment type="subcellular location">
    <subcellularLocation>
        <location evidence="1">Membrane</location>
        <topology evidence="1">Multi-pass membrane protein</topology>
    </subcellularLocation>
</comment>
<evidence type="ECO:0000256" key="3">
    <source>
        <dbReference type="ARBA" id="ARBA00022989"/>
    </source>
</evidence>
<keyword evidence="4 5" id="KW-0472">Membrane</keyword>
<dbReference type="Pfam" id="PF00002">
    <property type="entry name" value="7tm_2"/>
    <property type="match status" value="1"/>
</dbReference>
<feature type="domain" description="G-protein coupled receptors family 2 profile 2" evidence="7">
    <location>
        <begin position="123"/>
        <end position="377"/>
    </location>
</feature>
<feature type="transmembrane region" description="Helical" evidence="5">
    <location>
        <begin position="232"/>
        <end position="253"/>
    </location>
</feature>
<feature type="transmembrane region" description="Helical" evidence="5">
    <location>
        <begin position="190"/>
        <end position="211"/>
    </location>
</feature>
<dbReference type="InterPro" id="IPR017981">
    <property type="entry name" value="GPCR_2-like_7TM"/>
</dbReference>
<dbReference type="GO" id="GO:0007166">
    <property type="term" value="P:cell surface receptor signaling pathway"/>
    <property type="evidence" value="ECO:0007669"/>
    <property type="project" value="InterPro"/>
</dbReference>
<evidence type="ECO:0000256" key="1">
    <source>
        <dbReference type="ARBA" id="ARBA00004141"/>
    </source>
</evidence>
<evidence type="ECO:0000313" key="11">
    <source>
        <dbReference type="RefSeq" id="XP_024936114.1"/>
    </source>
</evidence>
<keyword evidence="3 5" id="KW-1133">Transmembrane helix</keyword>
<dbReference type="KEGG" id="ccin:107262941"/>
<dbReference type="RefSeq" id="XP_024936113.1">
    <property type="nucleotide sequence ID" value="XM_025080345.1"/>
</dbReference>
<keyword evidence="9 10" id="KW-0675">Receptor</keyword>
<evidence type="ECO:0000256" key="4">
    <source>
        <dbReference type="ARBA" id="ARBA00023136"/>
    </source>
</evidence>
<dbReference type="PANTHER" id="PTHR46953:SF1">
    <property type="entry name" value="G-PROTEIN COUPLED RECEPTOR MTH-LIKE 1-RELATED"/>
    <property type="match status" value="1"/>
</dbReference>
<dbReference type="InterPro" id="IPR052808">
    <property type="entry name" value="GPCR_Mth-like"/>
</dbReference>
<keyword evidence="6" id="KW-0732">Signal</keyword>
<keyword evidence="8" id="KW-1185">Reference proteome</keyword>
<reference evidence="9 10" key="1">
    <citation type="submission" date="2025-04" db="UniProtKB">
        <authorList>
            <consortium name="RefSeq"/>
        </authorList>
    </citation>
    <scope>IDENTIFICATION</scope>
</reference>
<sequence length="420" mass="48334">MTKTRATRSTFNASQFFILFVTIFLLWTTGTSRAENNQCCSEGHLWNRSKFCTDGSHIQLYCANHFYMIDPVLNPQDNFTVINGSLTFIGNLHAVDEGKFCVTTHNETPVAFICFDEEFLESRFDVFGVLNIISALFLIVTILVYIILPELRDLQGKAILSAIVSLTAAYIILTVQQILPDLIGSTTDHICLTLAFLLYYTLLCTFFWLNMVAFDVWKSVWFQHFPIKNNTLYIIFCLIGWGGPICFLIATLITQYAEGTHIKPRIGESSCWFAGYQEKWVYFYGPVAFLLTWNLIYFSMTFWRLSHVQSAYSGSRLRVLRFKCLLYTKLFIVMGVTWIFEVMSFASGAETYYYWIVTDILNSLQGVLIFILLVFLRKRVRKLLAKKKPCGITFPRSWTAGEDLECDSILQEELELSQST</sequence>
<name>A0AAJ7VX73_CEPCN</name>
<evidence type="ECO:0000259" key="7">
    <source>
        <dbReference type="PROSITE" id="PS50261"/>
    </source>
</evidence>
<dbReference type="GeneID" id="107262941"/>
<protein>
    <submittedName>
        <fullName evidence="9 10">G-protein coupled receptor Mth2 isoform X1</fullName>
    </submittedName>
</protein>
<feature type="signal peptide" evidence="6">
    <location>
        <begin position="1"/>
        <end position="34"/>
    </location>
</feature>
<gene>
    <name evidence="9 10 11 12" type="primary">LOC107262941</name>
</gene>
<evidence type="ECO:0000313" key="8">
    <source>
        <dbReference type="Proteomes" id="UP000694920"/>
    </source>
</evidence>
<dbReference type="CDD" id="cd15039">
    <property type="entry name" value="7tmB3_Methuselah-like"/>
    <property type="match status" value="1"/>
</dbReference>
<dbReference type="Proteomes" id="UP000694920">
    <property type="component" value="Unplaced"/>
</dbReference>
<dbReference type="InterPro" id="IPR000832">
    <property type="entry name" value="GPCR_2_secretin-like"/>
</dbReference>
<dbReference type="Gene3D" id="1.20.1070.10">
    <property type="entry name" value="Rhodopsin 7-helix transmembrane proteins"/>
    <property type="match status" value="1"/>
</dbReference>
<feature type="chain" id="PRO_5044709536" evidence="6">
    <location>
        <begin position="35"/>
        <end position="420"/>
    </location>
</feature>
<accession>A0AAJ7VX73</accession>
<dbReference type="AlphaFoldDB" id="A0AAJ7VX73"/>
<dbReference type="RefSeq" id="XP_024936115.1">
    <property type="nucleotide sequence ID" value="XM_025080347.1"/>
</dbReference>
<evidence type="ECO:0000313" key="10">
    <source>
        <dbReference type="RefSeq" id="XP_024936113.1"/>
    </source>
</evidence>
<evidence type="ECO:0000256" key="2">
    <source>
        <dbReference type="ARBA" id="ARBA00022692"/>
    </source>
</evidence>
<feature type="transmembrane region" description="Helical" evidence="5">
    <location>
        <begin position="282"/>
        <end position="303"/>
    </location>
</feature>
<dbReference type="GO" id="GO:0004930">
    <property type="term" value="F:G protein-coupled receptor activity"/>
    <property type="evidence" value="ECO:0007669"/>
    <property type="project" value="InterPro"/>
</dbReference>
<dbReference type="GO" id="GO:0016020">
    <property type="term" value="C:membrane"/>
    <property type="evidence" value="ECO:0007669"/>
    <property type="project" value="UniProtKB-SubCell"/>
</dbReference>
<evidence type="ECO:0000313" key="12">
    <source>
        <dbReference type="RefSeq" id="XP_024936115.1"/>
    </source>
</evidence>
<dbReference type="RefSeq" id="XP_024936112.1">
    <property type="nucleotide sequence ID" value="XM_025080344.1"/>
</dbReference>
<organism evidence="8 9">
    <name type="scientific">Cephus cinctus</name>
    <name type="common">Wheat stem sawfly</name>
    <dbReference type="NCBI Taxonomy" id="211228"/>
    <lineage>
        <taxon>Eukaryota</taxon>
        <taxon>Metazoa</taxon>
        <taxon>Ecdysozoa</taxon>
        <taxon>Arthropoda</taxon>
        <taxon>Hexapoda</taxon>
        <taxon>Insecta</taxon>
        <taxon>Pterygota</taxon>
        <taxon>Neoptera</taxon>
        <taxon>Endopterygota</taxon>
        <taxon>Hymenoptera</taxon>
        <taxon>Cephoidea</taxon>
        <taxon>Cephidae</taxon>
        <taxon>Cephus</taxon>
    </lineage>
</organism>
<feature type="transmembrane region" description="Helical" evidence="5">
    <location>
        <begin position="352"/>
        <end position="376"/>
    </location>
</feature>
<feature type="transmembrane region" description="Helical" evidence="5">
    <location>
        <begin position="159"/>
        <end position="178"/>
    </location>
</feature>
<dbReference type="RefSeq" id="XP_024936114.1">
    <property type="nucleotide sequence ID" value="XM_025080346.1"/>
</dbReference>
<dbReference type="PROSITE" id="PS50261">
    <property type="entry name" value="G_PROTEIN_RECEP_F2_4"/>
    <property type="match status" value="1"/>
</dbReference>
<evidence type="ECO:0000256" key="6">
    <source>
        <dbReference type="SAM" id="SignalP"/>
    </source>
</evidence>
<keyword evidence="2 5" id="KW-0812">Transmembrane</keyword>
<dbReference type="PANTHER" id="PTHR46953">
    <property type="entry name" value="G-PROTEIN COUPLED RECEPTOR MTH-LIKE 1-RELATED"/>
    <property type="match status" value="1"/>
</dbReference>
<feature type="transmembrane region" description="Helical" evidence="5">
    <location>
        <begin position="324"/>
        <end position="346"/>
    </location>
</feature>
<proteinExistence type="predicted"/>